<gene>
    <name evidence="2" type="ORF">AYO20_06241</name>
</gene>
<evidence type="ECO:0000313" key="3">
    <source>
        <dbReference type="Proteomes" id="UP000185904"/>
    </source>
</evidence>
<keyword evidence="3" id="KW-1185">Reference proteome</keyword>
<dbReference type="OrthoDB" id="4160706at2759"/>
<keyword evidence="1" id="KW-0732">Signal</keyword>
<evidence type="ECO:0008006" key="4">
    <source>
        <dbReference type="Google" id="ProtNLM"/>
    </source>
</evidence>
<comment type="caution">
    <text evidence="2">The sequence shown here is derived from an EMBL/GenBank/DDBJ whole genome shotgun (WGS) entry which is preliminary data.</text>
</comment>
<evidence type="ECO:0000313" key="2">
    <source>
        <dbReference type="EMBL" id="OAL34398.1"/>
    </source>
</evidence>
<dbReference type="SUPFAM" id="SSF57414">
    <property type="entry name" value="Hairpin loop containing domain-like"/>
    <property type="match status" value="1"/>
</dbReference>
<name>A0A178CX20_9EURO</name>
<dbReference type="AlphaFoldDB" id="A0A178CX20"/>
<sequence length="204" mass="21583">MAFAWAVLPLLLPALAFDIARPDCTTSTTSLTSLDGGIGATSSSLTTTMTTSTITSMSTTLTPTSTTLSTSTTSSAAVSPTSDCMASAIYQSDEYCGCSYFMECGFRPTYSEGTILVGISGLDGVTQNHAEYCADQCDVDYLCLSVLIDIQGQRCYLYNELPEDGIADVNYDTVQRANLGPDSCVNDSTGVCLANEPLGRGRRR</sequence>
<accession>A0A178CX20</accession>
<organism evidence="2 3">
    <name type="scientific">Fonsecaea nubica</name>
    <dbReference type="NCBI Taxonomy" id="856822"/>
    <lineage>
        <taxon>Eukaryota</taxon>
        <taxon>Fungi</taxon>
        <taxon>Dikarya</taxon>
        <taxon>Ascomycota</taxon>
        <taxon>Pezizomycotina</taxon>
        <taxon>Eurotiomycetes</taxon>
        <taxon>Chaetothyriomycetidae</taxon>
        <taxon>Chaetothyriales</taxon>
        <taxon>Herpotrichiellaceae</taxon>
        <taxon>Fonsecaea</taxon>
    </lineage>
</organism>
<feature type="signal peptide" evidence="1">
    <location>
        <begin position="1"/>
        <end position="16"/>
    </location>
</feature>
<dbReference type="RefSeq" id="XP_022499410.1">
    <property type="nucleotide sequence ID" value="XM_022644532.1"/>
</dbReference>
<proteinExistence type="predicted"/>
<dbReference type="Proteomes" id="UP000185904">
    <property type="component" value="Unassembled WGS sequence"/>
</dbReference>
<protein>
    <recommendedName>
        <fullName evidence="4">Apple domain-containing protein</fullName>
    </recommendedName>
</protein>
<feature type="chain" id="PRO_5008083911" description="Apple domain-containing protein" evidence="1">
    <location>
        <begin position="17"/>
        <end position="204"/>
    </location>
</feature>
<dbReference type="EMBL" id="LVCJ01000039">
    <property type="protein sequence ID" value="OAL34398.1"/>
    <property type="molecule type" value="Genomic_DNA"/>
</dbReference>
<dbReference type="GeneID" id="34589656"/>
<evidence type="ECO:0000256" key="1">
    <source>
        <dbReference type="SAM" id="SignalP"/>
    </source>
</evidence>
<reference evidence="2 3" key="1">
    <citation type="submission" date="2016-03" db="EMBL/GenBank/DDBJ databases">
        <title>The draft genome sequence of Fonsecaea nubica causative agent of cutaneous subcutaneous infection in human host.</title>
        <authorList>
            <person name="Costa F."/>
            <person name="Sybren D.H."/>
            <person name="Raittz R.T."/>
            <person name="Weiss V.A."/>
            <person name="Leao A.C."/>
            <person name="Gomes R."/>
            <person name="De Souza E.M."/>
            <person name="Pedrosa F.O."/>
            <person name="Steffens M.B."/>
            <person name="Bombassaro A."/>
            <person name="Tadra-Sfeir M.Z."/>
            <person name="Moreno L.F."/>
            <person name="Najafzadeh M.J."/>
            <person name="Felipe M.S."/>
            <person name="Teixeira M."/>
            <person name="Sun J."/>
            <person name="Xi L."/>
            <person name="Castro M.A."/>
            <person name="Vicente V.A."/>
        </authorList>
    </citation>
    <scope>NUCLEOTIDE SEQUENCE [LARGE SCALE GENOMIC DNA]</scope>
    <source>
        <strain evidence="2 3">CBS 269.64</strain>
    </source>
</reference>